<sequence length="259" mass="29095">LKSLAAKISALKMSSDASATQCSIRACNKPIHDEGPRTGVSLCRVHFDKEVLKLTEQKDNLMKKLRALRDTPDTSQLRVEQSALAAEIEDVREMFDELEEELRQWRQRTEARVQAVHDSVADRLRDASEAEQCEKDLTAASEAGDVREMAKLAATTELWLEEASERSAKFNETRLKLRERQSAVSHGLSGDVVFRSVGDVAAGVQQLKLVINKHMASVMQQCWLEDGDGGTLTKRPMTRIDKLEDQPCHLQCWASYSKK</sequence>
<reference evidence="2 3" key="1">
    <citation type="submission" date="2017-06" db="EMBL/GenBank/DDBJ databases">
        <title>A platform for efficient transgenesis in Macrostomum lignano, a flatworm model organism for stem cell research.</title>
        <authorList>
            <person name="Berezikov E."/>
        </authorList>
    </citation>
    <scope>NUCLEOTIDE SEQUENCE [LARGE SCALE GENOMIC DNA]</scope>
    <source>
        <strain evidence="2">DV1</strain>
        <tissue evidence="2">Whole organism</tissue>
    </source>
</reference>
<protein>
    <submittedName>
        <fullName evidence="2">Uncharacterized protein</fullName>
    </submittedName>
</protein>
<evidence type="ECO:0000313" key="3">
    <source>
        <dbReference type="Proteomes" id="UP000215902"/>
    </source>
</evidence>
<dbReference type="Proteomes" id="UP000215902">
    <property type="component" value="Unassembled WGS sequence"/>
</dbReference>
<keyword evidence="1" id="KW-0175">Coiled coil</keyword>
<proteinExistence type="predicted"/>
<name>A0A267FAV1_9PLAT</name>
<comment type="caution">
    <text evidence="2">The sequence shown here is derived from an EMBL/GenBank/DDBJ whole genome shotgun (WGS) entry which is preliminary data.</text>
</comment>
<evidence type="ECO:0000313" key="2">
    <source>
        <dbReference type="EMBL" id="PAA70277.1"/>
    </source>
</evidence>
<gene>
    <name evidence="2" type="ORF">BOX15_Mlig028736g1</name>
</gene>
<feature type="non-terminal residue" evidence="2">
    <location>
        <position position="1"/>
    </location>
</feature>
<dbReference type="EMBL" id="NIVC01001253">
    <property type="protein sequence ID" value="PAA70277.1"/>
    <property type="molecule type" value="Genomic_DNA"/>
</dbReference>
<organism evidence="2 3">
    <name type="scientific">Macrostomum lignano</name>
    <dbReference type="NCBI Taxonomy" id="282301"/>
    <lineage>
        <taxon>Eukaryota</taxon>
        <taxon>Metazoa</taxon>
        <taxon>Spiralia</taxon>
        <taxon>Lophotrochozoa</taxon>
        <taxon>Platyhelminthes</taxon>
        <taxon>Rhabditophora</taxon>
        <taxon>Macrostomorpha</taxon>
        <taxon>Macrostomida</taxon>
        <taxon>Macrostomidae</taxon>
        <taxon>Macrostomum</taxon>
    </lineage>
</organism>
<evidence type="ECO:0000256" key="1">
    <source>
        <dbReference type="SAM" id="Coils"/>
    </source>
</evidence>
<dbReference type="AlphaFoldDB" id="A0A267FAV1"/>
<accession>A0A267FAV1</accession>
<keyword evidence="3" id="KW-1185">Reference proteome</keyword>
<feature type="coiled-coil region" evidence="1">
    <location>
        <begin position="51"/>
        <end position="108"/>
    </location>
</feature>